<dbReference type="PANTHER" id="PTHR12435">
    <property type="match status" value="1"/>
</dbReference>
<evidence type="ECO:0000313" key="3">
    <source>
        <dbReference type="EMBL" id="AVB76727.1"/>
    </source>
</evidence>
<dbReference type="Gene3D" id="1.10.12.40">
    <property type="match status" value="1"/>
</dbReference>
<gene>
    <name evidence="3" type="primary">mtaD_2</name>
    <name evidence="3" type="ORF">MMJJ_13480</name>
</gene>
<dbReference type="InterPro" id="IPR020024">
    <property type="entry name" value="L-seryl-tRNA_Sec_kinase_arc"/>
</dbReference>
<dbReference type="EMBL" id="CP026606">
    <property type="protein sequence ID" value="AVB76727.1"/>
    <property type="molecule type" value="Genomic_DNA"/>
</dbReference>
<keyword evidence="3" id="KW-0418">Kinase</keyword>
<dbReference type="Pfam" id="PF08433">
    <property type="entry name" value="KTI12"/>
    <property type="match status" value="1"/>
</dbReference>
<evidence type="ECO:0000256" key="1">
    <source>
        <dbReference type="ARBA" id="ARBA00022741"/>
    </source>
</evidence>
<keyword evidence="2" id="KW-0067">ATP-binding</keyword>
<dbReference type="Proteomes" id="UP000239462">
    <property type="component" value="Chromosome"/>
</dbReference>
<dbReference type="Gene3D" id="3.40.50.300">
    <property type="entry name" value="P-loop containing nucleotide triphosphate hydrolases"/>
    <property type="match status" value="1"/>
</dbReference>
<dbReference type="InterPro" id="IPR027417">
    <property type="entry name" value="P-loop_NTPase"/>
</dbReference>
<dbReference type="GO" id="GO:0005524">
    <property type="term" value="F:ATP binding"/>
    <property type="evidence" value="ECO:0007669"/>
    <property type="project" value="UniProtKB-KW"/>
</dbReference>
<dbReference type="InterPro" id="IPR013641">
    <property type="entry name" value="KTI12/PSTK"/>
</dbReference>
<reference evidence="4" key="1">
    <citation type="journal article" date="2018" name="Genome Announc.">
        <title>Complete Genome Sequence of the Methanococcus maripaludis Type Strain JJ (DSM 2067), a Model for Selenoprotein Synthesis in Archaea.</title>
        <authorList>
            <person name="Poehlein A."/>
            <person name="Heym D."/>
            <person name="Quitzke V."/>
            <person name="Fersch J."/>
            <person name="Daniel R."/>
            <person name="Rother M."/>
        </authorList>
    </citation>
    <scope>NUCLEOTIDE SEQUENCE [LARGE SCALE GENOMIC DNA]</scope>
    <source>
        <strain evidence="4">DSM 2067</strain>
    </source>
</reference>
<dbReference type="NCBIfam" id="TIGR03574">
    <property type="entry name" value="selen_PSTK"/>
    <property type="match status" value="1"/>
</dbReference>
<name>A0A2L1CBI7_METMI</name>
<protein>
    <submittedName>
        <fullName evidence="3">L-seryl-tRNA(Sec) kinase</fullName>
    </submittedName>
</protein>
<evidence type="ECO:0000256" key="2">
    <source>
        <dbReference type="ARBA" id="ARBA00022840"/>
    </source>
</evidence>
<keyword evidence="1" id="KW-0547">Nucleotide-binding</keyword>
<dbReference type="GO" id="GO:0016301">
    <property type="term" value="F:kinase activity"/>
    <property type="evidence" value="ECO:0007669"/>
    <property type="project" value="UniProtKB-KW"/>
</dbReference>
<organism evidence="3 4">
    <name type="scientific">Methanococcus maripaludis</name>
    <name type="common">Methanococcus deltae</name>
    <dbReference type="NCBI Taxonomy" id="39152"/>
    <lineage>
        <taxon>Archaea</taxon>
        <taxon>Methanobacteriati</taxon>
        <taxon>Methanobacteriota</taxon>
        <taxon>Methanomada group</taxon>
        <taxon>Methanococci</taxon>
        <taxon>Methanococcales</taxon>
        <taxon>Methanococcaceae</taxon>
        <taxon>Methanococcus</taxon>
    </lineage>
</organism>
<dbReference type="KEGG" id="mmad:MMJJ_13480"/>
<accession>A0A2L1CBI7</accession>
<dbReference type="SUPFAM" id="SSF52540">
    <property type="entry name" value="P-loop containing nucleoside triphosphate hydrolases"/>
    <property type="match status" value="1"/>
</dbReference>
<proteinExistence type="predicted"/>
<sequence>MESRNFGEQMLIILTGLPSVGKSTFSKAISKKMAEKNIDNIILGTDLIRESFPVWKESYEEFIRDSNNYLIKKALESNFNVIVDDTNYYNSKRRDLMNIAKECNVNYVTIYLKAPLNLLLKRNIERGQKIPNEVITNMYEKFDTPGTKYAWDLPDITVDTTEKIDHEKILSQILEINENKNLKIEEDNIPKLKTIESNLVKIDSLTRNIVGNLIKSEKIDKKDIKLVSELRKSFLKTFKKIESENLDFEKIEKDFLDYLKENLK</sequence>
<dbReference type="GO" id="GO:0001717">
    <property type="term" value="P:conversion of seryl-tRNAsec to selenocys-tRNAsec"/>
    <property type="evidence" value="ECO:0007669"/>
    <property type="project" value="InterPro"/>
</dbReference>
<evidence type="ECO:0000313" key="4">
    <source>
        <dbReference type="Proteomes" id="UP000239462"/>
    </source>
</evidence>
<dbReference type="AlphaFoldDB" id="A0A2L1CBI7"/>
<keyword evidence="3" id="KW-0808">Transferase</keyword>
<dbReference type="GO" id="GO:0016773">
    <property type="term" value="F:phosphotransferase activity, alcohol group as acceptor"/>
    <property type="evidence" value="ECO:0007669"/>
    <property type="project" value="InterPro"/>
</dbReference>